<reference evidence="1" key="1">
    <citation type="submission" date="2020-11" db="EMBL/GenBank/DDBJ databases">
        <authorList>
            <consortium name="DOE Joint Genome Institute"/>
            <person name="Ahrendt S."/>
            <person name="Riley R."/>
            <person name="Andreopoulos W."/>
            <person name="Labutti K."/>
            <person name="Pangilinan J."/>
            <person name="Ruiz-Duenas F.J."/>
            <person name="Barrasa J.M."/>
            <person name="Sanchez-Garcia M."/>
            <person name="Camarero S."/>
            <person name="Miyauchi S."/>
            <person name="Serrano A."/>
            <person name="Linde D."/>
            <person name="Babiker R."/>
            <person name="Drula E."/>
            <person name="Ayuso-Fernandez I."/>
            <person name="Pacheco R."/>
            <person name="Padilla G."/>
            <person name="Ferreira P."/>
            <person name="Barriuso J."/>
            <person name="Kellner H."/>
            <person name="Castanera R."/>
            <person name="Alfaro M."/>
            <person name="Ramirez L."/>
            <person name="Pisabarro A.G."/>
            <person name="Kuo A."/>
            <person name="Tritt A."/>
            <person name="Lipzen A."/>
            <person name="He G."/>
            <person name="Yan M."/>
            <person name="Ng V."/>
            <person name="Cullen D."/>
            <person name="Martin F."/>
            <person name="Rosso M.-N."/>
            <person name="Henrissat B."/>
            <person name="Hibbett D."/>
            <person name="Martinez A.T."/>
            <person name="Grigoriev I.V."/>
        </authorList>
    </citation>
    <scope>NUCLEOTIDE SEQUENCE</scope>
    <source>
        <strain evidence="1">MF-IS2</strain>
    </source>
</reference>
<name>A0A9P6BY71_9AGAR</name>
<organism evidence="1 2">
    <name type="scientific">Macrolepiota fuliginosa MF-IS2</name>
    <dbReference type="NCBI Taxonomy" id="1400762"/>
    <lineage>
        <taxon>Eukaryota</taxon>
        <taxon>Fungi</taxon>
        <taxon>Dikarya</taxon>
        <taxon>Basidiomycota</taxon>
        <taxon>Agaricomycotina</taxon>
        <taxon>Agaricomycetes</taxon>
        <taxon>Agaricomycetidae</taxon>
        <taxon>Agaricales</taxon>
        <taxon>Agaricineae</taxon>
        <taxon>Agaricaceae</taxon>
        <taxon>Macrolepiota</taxon>
    </lineage>
</organism>
<protein>
    <submittedName>
        <fullName evidence="1">Uncharacterized protein</fullName>
    </submittedName>
</protein>
<dbReference type="OrthoDB" id="5967843at2759"/>
<dbReference type="EMBL" id="MU151683">
    <property type="protein sequence ID" value="KAF9442193.1"/>
    <property type="molecule type" value="Genomic_DNA"/>
</dbReference>
<keyword evidence="2" id="KW-1185">Reference proteome</keyword>
<sequence length="371" mass="42455">MPFVWVIASRPEAHLIGALRYLKENFQDHPADFLECEIPIDSDDAAQDVERYLHTEFTKIRKDNPDAFPHSTSTWPSEDDFLKVAGASSGLFVFASTVTKYISVDRPASRLKLITSLIDQCKLNSTRISSKPFTLLDMLYTQVMSDIPEDLLPVAKSLLGYFHLLTEQSLFLNGLVVACNILGLRQDEAYDALRKLHSVLSCPHPGNAEDHGIKFFHTSFSDFLFDRSRSQNYYVDLDQECTNIWRCYTRILKESCRADASALVPHCDSVTIHWAHMNGDSHLDRTRERLLWVAQHNYISLLVKYGHSWCTSCSSLRAARCLLIDAPELIDAFRSIHPILFYAVTKRTKGFVDWVDKHVRQRCCKEIHALN</sequence>
<dbReference type="AlphaFoldDB" id="A0A9P6BY71"/>
<comment type="caution">
    <text evidence="1">The sequence shown here is derived from an EMBL/GenBank/DDBJ whole genome shotgun (WGS) entry which is preliminary data.</text>
</comment>
<accession>A0A9P6BY71</accession>
<gene>
    <name evidence="1" type="ORF">P691DRAFT_503790</name>
</gene>
<evidence type="ECO:0000313" key="1">
    <source>
        <dbReference type="EMBL" id="KAF9442193.1"/>
    </source>
</evidence>
<proteinExistence type="predicted"/>
<dbReference type="Proteomes" id="UP000807342">
    <property type="component" value="Unassembled WGS sequence"/>
</dbReference>
<evidence type="ECO:0000313" key="2">
    <source>
        <dbReference type="Proteomes" id="UP000807342"/>
    </source>
</evidence>